<dbReference type="Gene3D" id="3.30.1330.30">
    <property type="match status" value="1"/>
</dbReference>
<name>A0A9D1M3N5_9PROT</name>
<dbReference type="Proteomes" id="UP000824107">
    <property type="component" value="Unassembled WGS sequence"/>
</dbReference>
<evidence type="ECO:0000259" key="1">
    <source>
        <dbReference type="Pfam" id="PF04296"/>
    </source>
</evidence>
<organism evidence="2 3">
    <name type="scientific">Candidatus Scatocola faecipullorum</name>
    <dbReference type="NCBI Taxonomy" id="2840917"/>
    <lineage>
        <taxon>Bacteria</taxon>
        <taxon>Pseudomonadati</taxon>
        <taxon>Pseudomonadota</taxon>
        <taxon>Alphaproteobacteria</taxon>
        <taxon>Rhodospirillales</taxon>
        <taxon>Rhodospirillaceae</taxon>
        <taxon>Rhodospirillaceae incertae sedis</taxon>
        <taxon>Candidatus Scatocola</taxon>
    </lineage>
</organism>
<reference evidence="2" key="2">
    <citation type="journal article" date="2021" name="PeerJ">
        <title>Extensive microbial diversity within the chicken gut microbiome revealed by metagenomics and culture.</title>
        <authorList>
            <person name="Gilroy R."/>
            <person name="Ravi A."/>
            <person name="Getino M."/>
            <person name="Pursley I."/>
            <person name="Horton D.L."/>
            <person name="Alikhan N.F."/>
            <person name="Baker D."/>
            <person name="Gharbi K."/>
            <person name="Hall N."/>
            <person name="Watson M."/>
            <person name="Adriaenssens E.M."/>
            <person name="Foster-Nyarko E."/>
            <person name="Jarju S."/>
            <person name="Secka A."/>
            <person name="Antonio M."/>
            <person name="Oren A."/>
            <person name="Chaudhuri R.R."/>
            <person name="La Ragione R."/>
            <person name="Hildebrand F."/>
            <person name="Pallen M.J."/>
        </authorList>
    </citation>
    <scope>NUCLEOTIDE SEQUENCE</scope>
    <source>
        <strain evidence="2">ChiW3-316</strain>
    </source>
</reference>
<dbReference type="InterPro" id="IPR029064">
    <property type="entry name" value="Ribosomal_eL30-like_sf"/>
</dbReference>
<evidence type="ECO:0000313" key="2">
    <source>
        <dbReference type="EMBL" id="HIU52982.1"/>
    </source>
</evidence>
<dbReference type="InterPro" id="IPR035931">
    <property type="entry name" value="YlxR-like_sf"/>
</dbReference>
<dbReference type="SUPFAM" id="SSF64376">
    <property type="entry name" value="YlxR-like"/>
    <property type="match status" value="1"/>
</dbReference>
<reference evidence="2" key="1">
    <citation type="submission" date="2020-10" db="EMBL/GenBank/DDBJ databases">
        <authorList>
            <person name="Gilroy R."/>
        </authorList>
    </citation>
    <scope>NUCLEOTIDE SEQUENCE</scope>
    <source>
        <strain evidence="2">ChiW3-316</strain>
    </source>
</reference>
<evidence type="ECO:0000313" key="3">
    <source>
        <dbReference type="Proteomes" id="UP000824107"/>
    </source>
</evidence>
<dbReference type="SUPFAM" id="SSF55315">
    <property type="entry name" value="L30e-like"/>
    <property type="match status" value="1"/>
</dbReference>
<proteinExistence type="predicted"/>
<feature type="domain" description="YlxR" evidence="1">
    <location>
        <begin position="8"/>
        <end position="76"/>
    </location>
</feature>
<dbReference type="AlphaFoldDB" id="A0A9D1M3N5"/>
<dbReference type="Pfam" id="PF04296">
    <property type="entry name" value="YlxR"/>
    <property type="match status" value="1"/>
</dbReference>
<sequence>MVKEDKERKDIVSGKVMESKDLLRFTVTPDNQVIPDFRKRLPGKGIYVACSLSALKVAAAKNLFAKALKKNVKVSDGLIPMVEAILRKKGLEAVCLAKKAGDLVTGFEKVSEALRKDKAAFILEAKDAGADGHAKMLSLAKGVEVFALYDVEELDKALDRVNTVHAAFLKNRMSDMVYTEFKRLDKFLNS</sequence>
<dbReference type="EMBL" id="DVNC01000021">
    <property type="protein sequence ID" value="HIU52982.1"/>
    <property type="molecule type" value="Genomic_DNA"/>
</dbReference>
<comment type="caution">
    <text evidence="2">The sequence shown here is derived from an EMBL/GenBank/DDBJ whole genome shotgun (WGS) entry which is preliminary data.</text>
</comment>
<dbReference type="InterPro" id="IPR007393">
    <property type="entry name" value="YlxR_dom"/>
</dbReference>
<dbReference type="PANTHER" id="PTHR34215">
    <property type="entry name" value="BLL0784 PROTEIN"/>
    <property type="match status" value="1"/>
</dbReference>
<accession>A0A9D1M3N5</accession>
<dbReference type="Gene3D" id="3.30.1230.10">
    <property type="entry name" value="YlxR-like"/>
    <property type="match status" value="1"/>
</dbReference>
<dbReference type="PANTHER" id="PTHR34215:SF1">
    <property type="entry name" value="YLXR DOMAIN-CONTAINING PROTEIN"/>
    <property type="match status" value="1"/>
</dbReference>
<protein>
    <submittedName>
        <fullName evidence="2">DUF448 domain-containing protein</fullName>
    </submittedName>
</protein>
<gene>
    <name evidence="2" type="ORF">IAD20_02755</name>
</gene>
<dbReference type="InterPro" id="IPR037465">
    <property type="entry name" value="YlxR"/>
</dbReference>